<dbReference type="RefSeq" id="WP_191719548.1">
    <property type="nucleotide sequence ID" value="NZ_JACSQP010000007.1"/>
</dbReference>
<comment type="subcellular location">
    <subcellularLocation>
        <location evidence="1">Cell membrane</location>
        <topology evidence="1">Multi-pass membrane protein</topology>
    </subcellularLocation>
</comment>
<feature type="transmembrane region" description="Helical" evidence="8">
    <location>
        <begin position="202"/>
        <end position="223"/>
    </location>
</feature>
<proteinExistence type="inferred from homology"/>
<evidence type="ECO:0000313" key="9">
    <source>
        <dbReference type="EMBL" id="MBD7958348.1"/>
    </source>
</evidence>
<keyword evidence="3" id="KW-0813">Transport</keyword>
<keyword evidence="10" id="KW-1185">Reference proteome</keyword>
<dbReference type="NCBIfam" id="TIGR00688">
    <property type="entry name" value="rarD"/>
    <property type="match status" value="1"/>
</dbReference>
<dbReference type="EMBL" id="JACSQP010000007">
    <property type="protein sequence ID" value="MBD7958348.1"/>
    <property type="molecule type" value="Genomic_DNA"/>
</dbReference>
<protein>
    <submittedName>
        <fullName evidence="9">EamA family transporter RarD</fullName>
    </submittedName>
</protein>
<dbReference type="InterPro" id="IPR037185">
    <property type="entry name" value="EmrE-like"/>
</dbReference>
<keyword evidence="7 8" id="KW-0472">Membrane</keyword>
<feature type="transmembrane region" description="Helical" evidence="8">
    <location>
        <begin position="98"/>
        <end position="115"/>
    </location>
</feature>
<accession>A0ABR8S4G0</accession>
<reference evidence="9 10" key="1">
    <citation type="submission" date="2020-08" db="EMBL/GenBank/DDBJ databases">
        <title>A Genomic Blueprint of the Chicken Gut Microbiome.</title>
        <authorList>
            <person name="Gilroy R."/>
            <person name="Ravi A."/>
            <person name="Getino M."/>
            <person name="Pursley I."/>
            <person name="Horton D.L."/>
            <person name="Alikhan N.-F."/>
            <person name="Baker D."/>
            <person name="Gharbi K."/>
            <person name="Hall N."/>
            <person name="Watson M."/>
            <person name="Adriaenssens E.M."/>
            <person name="Foster-Nyarko E."/>
            <person name="Jarju S."/>
            <person name="Secka A."/>
            <person name="Antonio M."/>
            <person name="Oren A."/>
            <person name="Chaudhuri R."/>
            <person name="La Ragione R.M."/>
            <person name="Hildebrand F."/>
            <person name="Pallen M.J."/>
        </authorList>
    </citation>
    <scope>NUCLEOTIDE SEQUENCE [LARGE SCALE GENOMIC DNA]</scope>
    <source>
        <strain evidence="9 10">Sa4CUA7</strain>
    </source>
</reference>
<feature type="transmembrane region" description="Helical" evidence="8">
    <location>
        <begin position="260"/>
        <end position="279"/>
    </location>
</feature>
<keyword evidence="6 8" id="KW-1133">Transmembrane helix</keyword>
<organism evidence="9 10">
    <name type="scientific">Microbacterium pullorum</name>
    <dbReference type="NCBI Taxonomy" id="2762236"/>
    <lineage>
        <taxon>Bacteria</taxon>
        <taxon>Bacillati</taxon>
        <taxon>Actinomycetota</taxon>
        <taxon>Actinomycetes</taxon>
        <taxon>Micrococcales</taxon>
        <taxon>Microbacteriaceae</taxon>
        <taxon>Microbacterium</taxon>
    </lineage>
</organism>
<evidence type="ECO:0000256" key="7">
    <source>
        <dbReference type="ARBA" id="ARBA00023136"/>
    </source>
</evidence>
<keyword evidence="4" id="KW-1003">Cell membrane</keyword>
<evidence type="ECO:0000256" key="4">
    <source>
        <dbReference type="ARBA" id="ARBA00022475"/>
    </source>
</evidence>
<comment type="caution">
    <text evidence="9">The sequence shown here is derived from an EMBL/GenBank/DDBJ whole genome shotgun (WGS) entry which is preliminary data.</text>
</comment>
<evidence type="ECO:0000256" key="5">
    <source>
        <dbReference type="ARBA" id="ARBA00022692"/>
    </source>
</evidence>
<evidence type="ECO:0000256" key="1">
    <source>
        <dbReference type="ARBA" id="ARBA00004651"/>
    </source>
</evidence>
<evidence type="ECO:0000313" key="10">
    <source>
        <dbReference type="Proteomes" id="UP000648352"/>
    </source>
</evidence>
<evidence type="ECO:0000256" key="3">
    <source>
        <dbReference type="ARBA" id="ARBA00022448"/>
    </source>
</evidence>
<keyword evidence="5 8" id="KW-0812">Transmembrane</keyword>
<comment type="similarity">
    <text evidence="2">Belongs to the EamA transporter family.</text>
</comment>
<feature type="transmembrane region" description="Helical" evidence="8">
    <location>
        <begin position="29"/>
        <end position="47"/>
    </location>
</feature>
<sequence length="287" mass="30486">MVASLIASVLFGVLFFLPPLVSPLEANSIFAWRIFITLPLVAAALLLSRRMPDVQRILRRVRARPLLAVVIVCNGLLLGVQLWLFGWAPLSGHGLDVALGYLLLPLMMVIVGRVLHGDALPPLRLGAVIAAAVGVVFAVALTGQISAATLIVMLGYPVYFELRGRFGLNSPGALALELTALLPVAVWFAFGQTWPATDTPRIIVGLLAIGLVSAVALLLYLRASELLPFGLFGMLSYVEPVLLTVVAVALLGETMTAADLLVYGPITLALVLLCVEAAIGTHTRRAD</sequence>
<feature type="transmembrane region" description="Helical" evidence="8">
    <location>
        <begin position="127"/>
        <end position="160"/>
    </location>
</feature>
<evidence type="ECO:0000256" key="8">
    <source>
        <dbReference type="SAM" id="Phobius"/>
    </source>
</evidence>
<gene>
    <name evidence="9" type="primary">rarD</name>
    <name evidence="9" type="ORF">H9651_11905</name>
</gene>
<feature type="transmembrane region" description="Helical" evidence="8">
    <location>
        <begin position="172"/>
        <end position="190"/>
    </location>
</feature>
<dbReference type="SUPFAM" id="SSF103481">
    <property type="entry name" value="Multidrug resistance efflux transporter EmrE"/>
    <property type="match status" value="1"/>
</dbReference>
<evidence type="ECO:0000256" key="6">
    <source>
        <dbReference type="ARBA" id="ARBA00022989"/>
    </source>
</evidence>
<evidence type="ECO:0000256" key="2">
    <source>
        <dbReference type="ARBA" id="ARBA00007362"/>
    </source>
</evidence>
<feature type="transmembrane region" description="Helical" evidence="8">
    <location>
        <begin position="67"/>
        <end position="86"/>
    </location>
</feature>
<feature type="transmembrane region" description="Helical" evidence="8">
    <location>
        <begin position="229"/>
        <end position="251"/>
    </location>
</feature>
<name>A0ABR8S4G0_9MICO</name>
<dbReference type="Proteomes" id="UP000648352">
    <property type="component" value="Unassembled WGS sequence"/>
</dbReference>
<dbReference type="InterPro" id="IPR004626">
    <property type="entry name" value="RarD"/>
</dbReference>